<protein>
    <submittedName>
        <fullName evidence="1">Ester cyclase</fullName>
    </submittedName>
</protein>
<organism evidence="1 2">
    <name type="scientific">Dyadobacter pollutisoli</name>
    <dbReference type="NCBI Taxonomy" id="2910158"/>
    <lineage>
        <taxon>Bacteria</taxon>
        <taxon>Pseudomonadati</taxon>
        <taxon>Bacteroidota</taxon>
        <taxon>Cytophagia</taxon>
        <taxon>Cytophagales</taxon>
        <taxon>Spirosomataceae</taxon>
        <taxon>Dyadobacter</taxon>
    </lineage>
</organism>
<reference evidence="1" key="1">
    <citation type="submission" date="2022-11" db="EMBL/GenBank/DDBJ databases">
        <title>Dyadobacter pollutisoli sp. nov., isolated from plastic dumped soil.</title>
        <authorList>
            <person name="Kim J.M."/>
            <person name="Kim K.R."/>
            <person name="Lee J.K."/>
            <person name="Hao L."/>
            <person name="Jeon C.O."/>
        </authorList>
    </citation>
    <scope>NUCLEOTIDE SEQUENCE</scope>
    <source>
        <strain evidence="1">U1</strain>
    </source>
</reference>
<proteinExistence type="predicted"/>
<dbReference type="Proteomes" id="UP001164653">
    <property type="component" value="Chromosome"/>
</dbReference>
<dbReference type="KEGG" id="dpf:ON006_01215"/>
<keyword evidence="2" id="KW-1185">Reference proteome</keyword>
<name>A0A9E8SL29_9BACT</name>
<dbReference type="InterPro" id="IPR032710">
    <property type="entry name" value="NTF2-like_dom_sf"/>
</dbReference>
<dbReference type="AlphaFoldDB" id="A0A9E8SL29"/>
<dbReference type="PANTHER" id="PTHR38436">
    <property type="entry name" value="POLYKETIDE CYCLASE SNOAL-LIKE DOMAIN"/>
    <property type="match status" value="1"/>
</dbReference>
<dbReference type="InterPro" id="IPR009959">
    <property type="entry name" value="Cyclase_SnoaL-like"/>
</dbReference>
<evidence type="ECO:0000313" key="1">
    <source>
        <dbReference type="EMBL" id="WAC12588.1"/>
    </source>
</evidence>
<accession>A0A9E8SL29</accession>
<dbReference type="Gene3D" id="3.10.450.50">
    <property type="match status" value="1"/>
</dbReference>
<dbReference type="Pfam" id="PF07366">
    <property type="entry name" value="SnoaL"/>
    <property type="match status" value="1"/>
</dbReference>
<dbReference type="RefSeq" id="WP_244823288.1">
    <property type="nucleotide sequence ID" value="NZ_CP112998.1"/>
</dbReference>
<evidence type="ECO:0000313" key="2">
    <source>
        <dbReference type="Proteomes" id="UP001164653"/>
    </source>
</evidence>
<sequence length="137" mass="15186">MENTLEKNKAVVVRFNKEFIEQGNAACFTDLVSDDLVNHAAPPGAAGPESMVHFLHHVLRVGFPDITVNILDQVAENDKVTTRKEFHGTHTGTFMGIPASNKKVVIKVIDIIRLRDGKYAEHWGISNLAEVLQEIAK</sequence>
<dbReference type="SUPFAM" id="SSF54427">
    <property type="entry name" value="NTF2-like"/>
    <property type="match status" value="1"/>
</dbReference>
<dbReference type="PANTHER" id="PTHR38436:SF1">
    <property type="entry name" value="ESTER CYCLASE"/>
    <property type="match status" value="1"/>
</dbReference>
<dbReference type="EMBL" id="CP112998">
    <property type="protein sequence ID" value="WAC12588.1"/>
    <property type="molecule type" value="Genomic_DNA"/>
</dbReference>
<dbReference type="GO" id="GO:0030638">
    <property type="term" value="P:polyketide metabolic process"/>
    <property type="evidence" value="ECO:0007669"/>
    <property type="project" value="InterPro"/>
</dbReference>
<gene>
    <name evidence="1" type="ORF">ON006_01215</name>
</gene>